<name>A0AAW8GDF1_9GAMM</name>
<dbReference type="Proteomes" id="UP001234354">
    <property type="component" value="Unassembled WGS sequence"/>
</dbReference>
<organism evidence="3 4">
    <name type="scientific">Pseudoxanthomonas winnipegensis</name>
    <dbReference type="NCBI Taxonomy" id="2480810"/>
    <lineage>
        <taxon>Bacteria</taxon>
        <taxon>Pseudomonadati</taxon>
        <taxon>Pseudomonadota</taxon>
        <taxon>Gammaproteobacteria</taxon>
        <taxon>Lysobacterales</taxon>
        <taxon>Lysobacteraceae</taxon>
        <taxon>Pseudoxanthomonas</taxon>
    </lineage>
</organism>
<evidence type="ECO:0000313" key="3">
    <source>
        <dbReference type="EMBL" id="MDQ1119771.1"/>
    </source>
</evidence>
<accession>A0AAW8GDF1</accession>
<keyword evidence="1" id="KW-0472">Membrane</keyword>
<dbReference type="AlphaFoldDB" id="A0AAW8GDF1"/>
<gene>
    <name evidence="3" type="ORF">QE383_002079</name>
</gene>
<dbReference type="RefSeq" id="WP_306992996.1">
    <property type="nucleotide sequence ID" value="NZ_JAUTBB010000001.1"/>
</dbReference>
<dbReference type="EMBL" id="JAUTBB010000001">
    <property type="protein sequence ID" value="MDQ1119771.1"/>
    <property type="molecule type" value="Genomic_DNA"/>
</dbReference>
<feature type="signal peptide" evidence="2">
    <location>
        <begin position="1"/>
        <end position="36"/>
    </location>
</feature>
<sequence>MKKQGKLVSTQTTATCKAMLKAAILLGAVFALPAFAQNNGYGDTADSVCGFFGSVNNILTIASIAVVTIAVIFAGYQIAFAHKRIGDVAPILIGGLLIGAAGQIAAMVMPKNENSSKCMTTGATASMIVLPVEQVR</sequence>
<evidence type="ECO:0000313" key="4">
    <source>
        <dbReference type="Proteomes" id="UP001234354"/>
    </source>
</evidence>
<proteinExistence type="predicted"/>
<dbReference type="InterPro" id="IPR007039">
    <property type="entry name" value="TrbC/VirB2"/>
</dbReference>
<evidence type="ECO:0000256" key="2">
    <source>
        <dbReference type="SAM" id="SignalP"/>
    </source>
</evidence>
<feature type="chain" id="PRO_5043566716" evidence="2">
    <location>
        <begin position="37"/>
        <end position="136"/>
    </location>
</feature>
<keyword evidence="2" id="KW-0732">Signal</keyword>
<evidence type="ECO:0000256" key="1">
    <source>
        <dbReference type="SAM" id="Phobius"/>
    </source>
</evidence>
<keyword evidence="1" id="KW-1133">Transmembrane helix</keyword>
<feature type="transmembrane region" description="Helical" evidence="1">
    <location>
        <begin position="88"/>
        <end position="109"/>
    </location>
</feature>
<feature type="transmembrane region" description="Helical" evidence="1">
    <location>
        <begin position="52"/>
        <end position="76"/>
    </location>
</feature>
<protein>
    <submittedName>
        <fullName evidence="3">Type IV secretion system protein VirB2</fullName>
    </submittedName>
</protein>
<keyword evidence="1" id="KW-0812">Transmembrane</keyword>
<dbReference type="Pfam" id="PF04956">
    <property type="entry name" value="TrbC"/>
    <property type="match status" value="1"/>
</dbReference>
<comment type="caution">
    <text evidence="3">The sequence shown here is derived from an EMBL/GenBank/DDBJ whole genome shotgun (WGS) entry which is preliminary data.</text>
</comment>
<reference evidence="3" key="1">
    <citation type="submission" date="2023-07" db="EMBL/GenBank/DDBJ databases">
        <title>Functional and genomic diversity of the sorghum phyllosphere microbiome.</title>
        <authorList>
            <person name="Shade A."/>
        </authorList>
    </citation>
    <scope>NUCLEOTIDE SEQUENCE</scope>
    <source>
        <strain evidence="3">SORGH_AS_0908</strain>
    </source>
</reference>